<dbReference type="OrthoDB" id="9780250at2"/>
<dbReference type="InterPro" id="IPR036237">
    <property type="entry name" value="Xyl_isomerase-like_sf"/>
</dbReference>
<evidence type="ECO:0000313" key="14">
    <source>
        <dbReference type="EMBL" id="POP47436.1"/>
    </source>
</evidence>
<evidence type="ECO:0000313" key="16">
    <source>
        <dbReference type="Proteomes" id="UP000247005"/>
    </source>
</evidence>
<dbReference type="EMBL" id="PQGD01000012">
    <property type="protein sequence ID" value="POP47436.1"/>
    <property type="molecule type" value="Genomic_DNA"/>
</dbReference>
<dbReference type="UniPathway" id="UPA00246"/>
<keyword evidence="9" id="KW-0408">Iron</keyword>
<evidence type="ECO:0000256" key="5">
    <source>
        <dbReference type="ARBA" id="ARBA00004892"/>
    </source>
</evidence>
<proteinExistence type="inferred from homology"/>
<keyword evidence="10" id="KW-0464">Manganese</keyword>
<dbReference type="Proteomes" id="UP000247005">
    <property type="component" value="Unassembled WGS sequence"/>
</dbReference>
<evidence type="ECO:0000313" key="13">
    <source>
        <dbReference type="EMBL" id="POP44675.1"/>
    </source>
</evidence>
<accession>A0A2P5GMT9</accession>
<comment type="function">
    <text evidence="4">Catalyzes the dehydration of D-mannonate.</text>
</comment>
<comment type="caution">
    <text evidence="14">The sequence shown here is derived from an EMBL/GenBank/DDBJ whole genome shotgun (WGS) entry which is preliminary data.</text>
</comment>
<evidence type="ECO:0000313" key="15">
    <source>
        <dbReference type="Proteomes" id="UP000237073"/>
    </source>
</evidence>
<dbReference type="Proteomes" id="UP000237073">
    <property type="component" value="Unassembled WGS sequence"/>
</dbReference>
<dbReference type="GO" id="GO:0008198">
    <property type="term" value="F:ferrous iron binding"/>
    <property type="evidence" value="ECO:0007669"/>
    <property type="project" value="TreeGrafter"/>
</dbReference>
<comment type="similarity">
    <text evidence="6">Belongs to the mannonate dehydratase family.</text>
</comment>
<comment type="cofactor">
    <cofactor evidence="2">
        <name>Mn(2+)</name>
        <dbReference type="ChEBI" id="CHEBI:29035"/>
    </cofactor>
</comment>
<evidence type="ECO:0000256" key="12">
    <source>
        <dbReference type="ARBA" id="ARBA00033474"/>
    </source>
</evidence>
<name>A0A2P5GMT9_9ENTR</name>
<comment type="pathway">
    <text evidence="5">Carbohydrate metabolism; pentose and glucuronate interconversion.</text>
</comment>
<evidence type="ECO:0000256" key="10">
    <source>
        <dbReference type="ARBA" id="ARBA00023211"/>
    </source>
</evidence>
<evidence type="ECO:0000256" key="11">
    <source>
        <dbReference type="ARBA" id="ARBA00023239"/>
    </source>
</evidence>
<evidence type="ECO:0000256" key="8">
    <source>
        <dbReference type="ARBA" id="ARBA00016339"/>
    </source>
</evidence>
<evidence type="ECO:0000256" key="6">
    <source>
        <dbReference type="ARBA" id="ARBA00007389"/>
    </source>
</evidence>
<keyword evidence="15" id="KW-1185">Reference proteome</keyword>
<reference evidence="15 16" key="1">
    <citation type="submission" date="2018-01" db="EMBL/GenBank/DDBJ databases">
        <title>Superficieibacter electus gen. nov., sp. nov., an extended-spectrum beta-lactamase possessing member of the Enterobacteriaceae family, isolated from intensive care unit surfaces.</title>
        <authorList>
            <person name="Potter R.F."/>
            <person name="D'Souza A.W."/>
        </authorList>
    </citation>
    <scope>NUCLEOTIDE SEQUENCE [LARGE SCALE GENOMIC DNA]</scope>
    <source>
        <strain evidence="14 16">BP-1</strain>
        <strain evidence="13 15">BP-2</strain>
    </source>
</reference>
<dbReference type="InterPro" id="IPR004628">
    <property type="entry name" value="Man_deHydtase"/>
</dbReference>
<dbReference type="GO" id="GO:0042840">
    <property type="term" value="P:D-glucuronate catabolic process"/>
    <property type="evidence" value="ECO:0007669"/>
    <property type="project" value="TreeGrafter"/>
</dbReference>
<dbReference type="Pfam" id="PF03786">
    <property type="entry name" value="UxuA"/>
    <property type="match status" value="2"/>
</dbReference>
<dbReference type="SUPFAM" id="SSF51658">
    <property type="entry name" value="Xylose isomerase-like"/>
    <property type="match status" value="1"/>
</dbReference>
<dbReference type="PANTHER" id="PTHR30387">
    <property type="entry name" value="MANNONATE DEHYDRATASE"/>
    <property type="match status" value="1"/>
</dbReference>
<dbReference type="EMBL" id="PQGE01000009">
    <property type="protein sequence ID" value="POP44675.1"/>
    <property type="molecule type" value="Genomic_DNA"/>
</dbReference>
<evidence type="ECO:0000256" key="2">
    <source>
        <dbReference type="ARBA" id="ARBA00001936"/>
    </source>
</evidence>
<evidence type="ECO:0000256" key="7">
    <source>
        <dbReference type="ARBA" id="ARBA00012927"/>
    </source>
</evidence>
<keyword evidence="11" id="KW-0456">Lyase</keyword>
<dbReference type="RefSeq" id="WP_103676332.1">
    <property type="nucleotide sequence ID" value="NZ_PQGD01000012.1"/>
</dbReference>
<dbReference type="Gene3D" id="3.20.20.150">
    <property type="entry name" value="Divalent-metal-dependent TIM barrel enzymes"/>
    <property type="match status" value="1"/>
</dbReference>
<evidence type="ECO:0000256" key="4">
    <source>
        <dbReference type="ARBA" id="ARBA00002713"/>
    </source>
</evidence>
<evidence type="ECO:0000256" key="3">
    <source>
        <dbReference type="ARBA" id="ARBA00001954"/>
    </source>
</evidence>
<organism evidence="14 16">
    <name type="scientific">Superficieibacter electus</name>
    <dbReference type="NCBI Taxonomy" id="2022662"/>
    <lineage>
        <taxon>Bacteria</taxon>
        <taxon>Pseudomonadati</taxon>
        <taxon>Pseudomonadota</taxon>
        <taxon>Gammaproteobacteria</taxon>
        <taxon>Enterobacterales</taxon>
        <taxon>Enterobacteriaceae</taxon>
        <taxon>Superficieibacter</taxon>
    </lineage>
</organism>
<protein>
    <recommendedName>
        <fullName evidence="8">Mannonate dehydratase</fullName>
        <ecNumber evidence="7">4.2.1.8</ecNumber>
    </recommendedName>
    <alternativeName>
        <fullName evidence="12">D-mannonate hydro-lyase</fullName>
    </alternativeName>
</protein>
<dbReference type="GO" id="GO:0008927">
    <property type="term" value="F:mannonate dehydratase activity"/>
    <property type="evidence" value="ECO:0007669"/>
    <property type="project" value="UniProtKB-EC"/>
</dbReference>
<evidence type="ECO:0000256" key="1">
    <source>
        <dbReference type="ARBA" id="ARBA00001794"/>
    </source>
</evidence>
<gene>
    <name evidence="14" type="ORF">CHU32_15680</name>
    <name evidence="13" type="ORF">CHU33_12085</name>
</gene>
<evidence type="ECO:0000256" key="9">
    <source>
        <dbReference type="ARBA" id="ARBA00023004"/>
    </source>
</evidence>
<dbReference type="GO" id="GO:0030145">
    <property type="term" value="F:manganese ion binding"/>
    <property type="evidence" value="ECO:0007669"/>
    <property type="project" value="TreeGrafter"/>
</dbReference>
<sequence>MYLGTQTDARDDDEFRVWAQLGITHICADPAGKPADWTLDDILRHREKVESFGLVLDMIQLPMSSRPVEEASYPDILLAGPDRDRQIDNVCQMIENIGKAGIPAAKYNLNLIGIPRTEMERGRGGSLNEAWRWEKADHDAAPGLAGQLSEDENWERIDYFLERVVPVAESNRVRLACHPHDPYTPPGYKGVTRVLGTVEGLKKFVMMRENPYHGLNFCQGSIAEMLDNPREEIDDIIRWFGSRQKIFNVHFRNISGGKLSFMERFPDEGDMDMVQSLKTYREVGYPWMIMPDHVPTISGRDPVGVAFSYCYGYITALLEAMDAGHL</sequence>
<comment type="catalytic activity">
    <reaction evidence="1">
        <text>D-mannonate = 2-dehydro-3-deoxy-D-gluconate + H2O</text>
        <dbReference type="Rhea" id="RHEA:20097"/>
        <dbReference type="ChEBI" id="CHEBI:15377"/>
        <dbReference type="ChEBI" id="CHEBI:17767"/>
        <dbReference type="ChEBI" id="CHEBI:57990"/>
        <dbReference type="EC" id="4.2.1.8"/>
    </reaction>
</comment>
<comment type="cofactor">
    <cofactor evidence="3">
        <name>Fe(2+)</name>
        <dbReference type="ChEBI" id="CHEBI:29033"/>
    </cofactor>
</comment>
<dbReference type="EC" id="4.2.1.8" evidence="7"/>
<dbReference type="PANTHER" id="PTHR30387:SF2">
    <property type="entry name" value="MANNONATE DEHYDRATASE"/>
    <property type="match status" value="1"/>
</dbReference>
<dbReference type="AlphaFoldDB" id="A0A2P5GMT9"/>